<keyword evidence="7 9" id="KW-1133">Transmembrane helix</keyword>
<keyword evidence="6" id="KW-0029">Amino-acid transport</keyword>
<evidence type="ECO:0000256" key="3">
    <source>
        <dbReference type="ARBA" id="ARBA00022448"/>
    </source>
</evidence>
<feature type="transmembrane region" description="Helical" evidence="9">
    <location>
        <begin position="35"/>
        <end position="56"/>
    </location>
</feature>
<dbReference type="PANTHER" id="PTHR30614">
    <property type="entry name" value="MEMBRANE COMPONENT OF AMINO ACID ABC TRANSPORTER"/>
    <property type="match status" value="1"/>
</dbReference>
<dbReference type="InterPro" id="IPR035906">
    <property type="entry name" value="MetI-like_sf"/>
</dbReference>
<dbReference type="PROSITE" id="PS50928">
    <property type="entry name" value="ABC_TM1"/>
    <property type="match status" value="1"/>
</dbReference>
<dbReference type="NCBIfam" id="TIGR01726">
    <property type="entry name" value="HEQRo_perm_3TM"/>
    <property type="match status" value="1"/>
</dbReference>
<dbReference type="Proteomes" id="UP001589789">
    <property type="component" value="Unassembled WGS sequence"/>
</dbReference>
<dbReference type="InterPro" id="IPR000515">
    <property type="entry name" value="MetI-like"/>
</dbReference>
<accession>A0ABV6J1V1</accession>
<protein>
    <submittedName>
        <fullName evidence="11">Amino acid ABC transporter permease</fullName>
    </submittedName>
</protein>
<dbReference type="RefSeq" id="WP_377055792.1">
    <property type="nucleotide sequence ID" value="NZ_JBHLVZ010000085.1"/>
</dbReference>
<comment type="subcellular location">
    <subcellularLocation>
        <location evidence="1">Cell inner membrane</location>
        <topology evidence="1">Multi-pass membrane protein</topology>
    </subcellularLocation>
    <subcellularLocation>
        <location evidence="9">Cell membrane</location>
        <topology evidence="9">Multi-pass membrane protein</topology>
    </subcellularLocation>
</comment>
<evidence type="ECO:0000256" key="1">
    <source>
        <dbReference type="ARBA" id="ARBA00004429"/>
    </source>
</evidence>
<feature type="transmembrane region" description="Helical" evidence="9">
    <location>
        <begin position="148"/>
        <end position="168"/>
    </location>
</feature>
<proteinExistence type="inferred from homology"/>
<evidence type="ECO:0000313" key="12">
    <source>
        <dbReference type="Proteomes" id="UP001589789"/>
    </source>
</evidence>
<dbReference type="EMBL" id="JBHLVZ010000085">
    <property type="protein sequence ID" value="MFC0388915.1"/>
    <property type="molecule type" value="Genomic_DNA"/>
</dbReference>
<reference evidence="11 12" key="1">
    <citation type="submission" date="2024-09" db="EMBL/GenBank/DDBJ databases">
        <authorList>
            <person name="Sun Q."/>
            <person name="Mori K."/>
        </authorList>
    </citation>
    <scope>NUCLEOTIDE SEQUENCE [LARGE SCALE GENOMIC DNA]</scope>
    <source>
        <strain evidence="11 12">CCM 7468</strain>
    </source>
</reference>
<organism evidence="11 12">
    <name type="scientific">Muricoccus vinaceus</name>
    <dbReference type="NCBI Taxonomy" id="424704"/>
    <lineage>
        <taxon>Bacteria</taxon>
        <taxon>Pseudomonadati</taxon>
        <taxon>Pseudomonadota</taxon>
        <taxon>Alphaproteobacteria</taxon>
        <taxon>Acetobacterales</taxon>
        <taxon>Roseomonadaceae</taxon>
        <taxon>Muricoccus</taxon>
    </lineage>
</organism>
<evidence type="ECO:0000259" key="10">
    <source>
        <dbReference type="PROSITE" id="PS50928"/>
    </source>
</evidence>
<dbReference type="InterPro" id="IPR010065">
    <property type="entry name" value="AA_ABC_transptr_permease_3TM"/>
</dbReference>
<feature type="transmembrane region" description="Helical" evidence="9">
    <location>
        <begin position="76"/>
        <end position="96"/>
    </location>
</feature>
<evidence type="ECO:0000256" key="7">
    <source>
        <dbReference type="ARBA" id="ARBA00022989"/>
    </source>
</evidence>
<evidence type="ECO:0000256" key="4">
    <source>
        <dbReference type="ARBA" id="ARBA00022475"/>
    </source>
</evidence>
<keyword evidence="3 9" id="KW-0813">Transport</keyword>
<dbReference type="InterPro" id="IPR043429">
    <property type="entry name" value="ArtM/GltK/GlnP/TcyL/YhdX-like"/>
</dbReference>
<evidence type="ECO:0000256" key="2">
    <source>
        <dbReference type="ARBA" id="ARBA00010072"/>
    </source>
</evidence>
<dbReference type="SUPFAM" id="SSF161098">
    <property type="entry name" value="MetI-like"/>
    <property type="match status" value="1"/>
</dbReference>
<evidence type="ECO:0000256" key="6">
    <source>
        <dbReference type="ARBA" id="ARBA00022970"/>
    </source>
</evidence>
<sequence length="291" mass="31600">MMPARPGDEAEDRHALDIALLPHVRPRHWGRIASAAVLLALLTLLARAFAQGQIAWTVVAQYLTWGTILEGLRNTVLMALAAMALGLVLGVLAAVARASPNPVLRAAAIFYAWLFRGTPVILQLLLWFNLALIFPVIGIPGIWSERTVAVMTPFLAALLGLGLNQGAYTSEIVRAGMISVDAGQYEAAKSIGLTYGQSLRRIILPQAMRVIVPPLGNEFIGMIKTTSLASVIQYAELLHNAENIYYANTKVMELLLVAAFWYLVLVSLLSAGQAALERRVSRGVLRLARAR</sequence>
<feature type="transmembrane region" description="Helical" evidence="9">
    <location>
        <begin position="108"/>
        <end position="128"/>
    </location>
</feature>
<dbReference type="Gene3D" id="1.10.3720.10">
    <property type="entry name" value="MetI-like"/>
    <property type="match status" value="1"/>
</dbReference>
<dbReference type="PANTHER" id="PTHR30614:SF0">
    <property type="entry name" value="L-CYSTINE TRANSPORT SYSTEM PERMEASE PROTEIN TCYL"/>
    <property type="match status" value="1"/>
</dbReference>
<dbReference type="CDD" id="cd06261">
    <property type="entry name" value="TM_PBP2"/>
    <property type="match status" value="1"/>
</dbReference>
<comment type="similarity">
    <text evidence="2">Belongs to the binding-protein-dependent transport system permease family. HisMQ subfamily.</text>
</comment>
<evidence type="ECO:0000256" key="9">
    <source>
        <dbReference type="RuleBase" id="RU363032"/>
    </source>
</evidence>
<evidence type="ECO:0000256" key="5">
    <source>
        <dbReference type="ARBA" id="ARBA00022692"/>
    </source>
</evidence>
<keyword evidence="8 9" id="KW-0472">Membrane</keyword>
<feature type="transmembrane region" description="Helical" evidence="9">
    <location>
        <begin position="254"/>
        <end position="276"/>
    </location>
</feature>
<evidence type="ECO:0000313" key="11">
    <source>
        <dbReference type="EMBL" id="MFC0388915.1"/>
    </source>
</evidence>
<evidence type="ECO:0000256" key="8">
    <source>
        <dbReference type="ARBA" id="ARBA00023136"/>
    </source>
</evidence>
<gene>
    <name evidence="11" type="ORF">ACFFIC_25695</name>
</gene>
<feature type="domain" description="ABC transmembrane type-1" evidence="10">
    <location>
        <begin position="72"/>
        <end position="273"/>
    </location>
</feature>
<keyword evidence="4" id="KW-1003">Cell membrane</keyword>
<comment type="caution">
    <text evidence="11">The sequence shown here is derived from an EMBL/GenBank/DDBJ whole genome shotgun (WGS) entry which is preliminary data.</text>
</comment>
<dbReference type="Pfam" id="PF00528">
    <property type="entry name" value="BPD_transp_1"/>
    <property type="match status" value="1"/>
</dbReference>
<keyword evidence="5 9" id="KW-0812">Transmembrane</keyword>
<name>A0ABV6J1V1_9PROT</name>
<keyword evidence="12" id="KW-1185">Reference proteome</keyword>